<feature type="compositionally biased region" description="Polar residues" evidence="3">
    <location>
        <begin position="196"/>
        <end position="209"/>
    </location>
</feature>
<proteinExistence type="inferred from homology"/>
<name>A0A8S9S0T7_BRACR</name>
<dbReference type="InterPro" id="IPR044683">
    <property type="entry name" value="LAZY"/>
</dbReference>
<evidence type="ECO:0000256" key="1">
    <source>
        <dbReference type="ARBA" id="ARBA00022604"/>
    </source>
</evidence>
<feature type="compositionally biased region" description="Basic and acidic residues" evidence="3">
    <location>
        <begin position="228"/>
        <end position="245"/>
    </location>
</feature>
<dbReference type="PANTHER" id="PTHR34045">
    <property type="entry name" value="OS03G0406300 PROTEIN"/>
    <property type="match status" value="1"/>
</dbReference>
<comment type="similarity">
    <text evidence="2">Belongs to the LAZY family.</text>
</comment>
<organism evidence="4 5">
    <name type="scientific">Brassica cretica</name>
    <name type="common">Mustard</name>
    <dbReference type="NCBI Taxonomy" id="69181"/>
    <lineage>
        <taxon>Eukaryota</taxon>
        <taxon>Viridiplantae</taxon>
        <taxon>Streptophyta</taxon>
        <taxon>Embryophyta</taxon>
        <taxon>Tracheophyta</taxon>
        <taxon>Spermatophyta</taxon>
        <taxon>Magnoliopsida</taxon>
        <taxon>eudicotyledons</taxon>
        <taxon>Gunneridae</taxon>
        <taxon>Pentapetalae</taxon>
        <taxon>rosids</taxon>
        <taxon>malvids</taxon>
        <taxon>Brassicales</taxon>
        <taxon>Brassicaceae</taxon>
        <taxon>Brassiceae</taxon>
        <taxon>Brassica</taxon>
    </lineage>
</organism>
<keyword evidence="1" id="KW-0341">Growth regulation</keyword>
<dbReference type="PANTHER" id="PTHR34045:SF21">
    <property type="entry name" value="PROTEIN LAZY 2"/>
    <property type="match status" value="1"/>
</dbReference>
<dbReference type="GO" id="GO:0009630">
    <property type="term" value="P:gravitropism"/>
    <property type="evidence" value="ECO:0007669"/>
    <property type="project" value="InterPro"/>
</dbReference>
<feature type="compositionally biased region" description="Acidic residues" evidence="3">
    <location>
        <begin position="70"/>
        <end position="84"/>
    </location>
</feature>
<accession>A0A8S9S0T7</accession>
<protein>
    <submittedName>
        <fullName evidence="4">Uncharacterized protein</fullName>
    </submittedName>
</protein>
<evidence type="ECO:0000256" key="3">
    <source>
        <dbReference type="SAM" id="MobiDB-lite"/>
    </source>
</evidence>
<feature type="compositionally biased region" description="Polar residues" evidence="3">
    <location>
        <begin position="39"/>
        <end position="50"/>
    </location>
</feature>
<dbReference type="Proteomes" id="UP000712600">
    <property type="component" value="Unassembled WGS sequence"/>
</dbReference>
<comment type="caution">
    <text evidence="4">The sequence shown here is derived from an EMBL/GenBank/DDBJ whole genome shotgun (WGS) entry which is preliminary data.</text>
</comment>
<gene>
    <name evidence="4" type="ORF">F2Q69_00026960</name>
</gene>
<feature type="region of interest" description="Disordered" evidence="3">
    <location>
        <begin position="194"/>
        <end position="245"/>
    </location>
</feature>
<dbReference type="AlphaFoldDB" id="A0A8S9S0T7"/>
<evidence type="ECO:0000313" key="4">
    <source>
        <dbReference type="EMBL" id="KAF3585972.1"/>
    </source>
</evidence>
<reference evidence="4" key="1">
    <citation type="submission" date="2019-12" db="EMBL/GenBank/DDBJ databases">
        <title>Genome sequencing and annotation of Brassica cretica.</title>
        <authorList>
            <person name="Studholme D.J."/>
            <person name="Sarris P."/>
        </authorList>
    </citation>
    <scope>NUCLEOTIDE SEQUENCE</scope>
    <source>
        <strain evidence="4">PFS-109/04</strain>
        <tissue evidence="4">Leaf</tissue>
    </source>
</reference>
<feature type="region of interest" description="Disordered" evidence="3">
    <location>
        <begin position="39"/>
        <end position="84"/>
    </location>
</feature>
<feature type="compositionally biased region" description="Basic and acidic residues" evidence="3">
    <location>
        <begin position="51"/>
        <end position="64"/>
    </location>
</feature>
<dbReference type="GO" id="GO:0040008">
    <property type="term" value="P:regulation of growth"/>
    <property type="evidence" value="ECO:0007669"/>
    <property type="project" value="InterPro"/>
</dbReference>
<dbReference type="EMBL" id="QGKX02000088">
    <property type="protein sequence ID" value="KAF3585972.1"/>
    <property type="molecule type" value="Genomic_DNA"/>
</dbReference>
<evidence type="ECO:0000313" key="5">
    <source>
        <dbReference type="Proteomes" id="UP000712600"/>
    </source>
</evidence>
<evidence type="ECO:0000256" key="2">
    <source>
        <dbReference type="ARBA" id="ARBA00024198"/>
    </source>
</evidence>
<sequence>MHGFQVSLRIWIGFIRISQEPREEFSDWPHALLAIGTFGSTTNGVSQNESKNVHEEKEEGEKKSISQTGQEEEPSSSDDIDDFTPEEVGKLQKELIKLLSRTKKRKSDVNRELMKNLPLDRFLNCPSSLEVERRISNALCAVVDSSEGNKDEDMERTINAILDGISTSPSPSLRDTLQESRMEKLLKMMLHKKINAQASSKPTSSTTKRYLQDKKQLSLKSEEEEETNERRSSSEGHKWVKTDSD</sequence>